<keyword evidence="2" id="KW-0812">Transmembrane</keyword>
<evidence type="ECO:0000313" key="4">
    <source>
        <dbReference type="Proteomes" id="UP000597877"/>
    </source>
</evidence>
<gene>
    <name evidence="3" type="ORF">H8S00_07570</name>
</gene>
<feature type="transmembrane region" description="Helical" evidence="2">
    <location>
        <begin position="211"/>
        <end position="229"/>
    </location>
</feature>
<evidence type="ECO:0000256" key="1">
    <source>
        <dbReference type="SAM" id="Coils"/>
    </source>
</evidence>
<sequence length="265" mass="30451">MMKEAMKIKEQTDRQREDNNAIINEIKVQKKLLENKEIKLSEKEKKLELRKQDLQKEVSQQVLMGKLKTENQMEKKYKGLIFILLTYGIVFSLCVAYRNSVLKKDIFQIGNWIKNIFIRVIRLIKKAYNIVGFEINCNIGNKNMADGVKILAYVGITIMLLLIVMLIMVLVIKIVKLIRNKVLDRNAAIVVLTELLAIIIFGDVINNLWKINLVMGAMVVLVIYAIIKVMVNVEDIVRRNYVLILISGGIGVALVVFMLAKEYIK</sequence>
<organism evidence="3 4">
    <name type="scientific">Eubacterium segne</name>
    <dbReference type="NCBI Taxonomy" id="2763045"/>
    <lineage>
        <taxon>Bacteria</taxon>
        <taxon>Bacillati</taxon>
        <taxon>Bacillota</taxon>
        <taxon>Clostridia</taxon>
        <taxon>Eubacteriales</taxon>
        <taxon>Eubacteriaceae</taxon>
        <taxon>Eubacterium</taxon>
    </lineage>
</organism>
<comment type="caution">
    <text evidence="3">The sequence shown here is derived from an EMBL/GenBank/DDBJ whole genome shotgun (WGS) entry which is preliminary data.</text>
</comment>
<accession>A0ABR7F2N9</accession>
<dbReference type="EMBL" id="JACOOZ010000004">
    <property type="protein sequence ID" value="MBC5667836.1"/>
    <property type="molecule type" value="Genomic_DNA"/>
</dbReference>
<feature type="transmembrane region" description="Helical" evidence="2">
    <location>
        <begin position="79"/>
        <end position="98"/>
    </location>
</feature>
<dbReference type="RefSeq" id="WP_118436609.1">
    <property type="nucleotide sequence ID" value="NZ_JACOOZ010000004.1"/>
</dbReference>
<evidence type="ECO:0000256" key="2">
    <source>
        <dbReference type="SAM" id="Phobius"/>
    </source>
</evidence>
<dbReference type="Pfam" id="PF19506">
    <property type="entry name" value="DUF6040"/>
    <property type="match status" value="1"/>
</dbReference>
<feature type="transmembrane region" description="Helical" evidence="2">
    <location>
        <begin position="150"/>
        <end position="175"/>
    </location>
</feature>
<name>A0ABR7F2N9_9FIRM</name>
<proteinExistence type="predicted"/>
<feature type="transmembrane region" description="Helical" evidence="2">
    <location>
        <begin position="241"/>
        <end position="260"/>
    </location>
</feature>
<reference evidence="3 4" key="1">
    <citation type="submission" date="2020-08" db="EMBL/GenBank/DDBJ databases">
        <title>Genome public.</title>
        <authorList>
            <person name="Liu C."/>
            <person name="Sun Q."/>
        </authorList>
    </citation>
    <scope>NUCLEOTIDE SEQUENCE [LARGE SCALE GENOMIC DNA]</scope>
    <source>
        <strain evidence="3 4">BX4</strain>
    </source>
</reference>
<dbReference type="InterPro" id="IPR046103">
    <property type="entry name" value="DUF6040"/>
</dbReference>
<evidence type="ECO:0000313" key="3">
    <source>
        <dbReference type="EMBL" id="MBC5667836.1"/>
    </source>
</evidence>
<keyword evidence="1" id="KW-0175">Coiled coil</keyword>
<feature type="coiled-coil region" evidence="1">
    <location>
        <begin position="23"/>
        <end position="57"/>
    </location>
</feature>
<dbReference type="Proteomes" id="UP000597877">
    <property type="component" value="Unassembled WGS sequence"/>
</dbReference>
<feature type="transmembrane region" description="Helical" evidence="2">
    <location>
        <begin position="187"/>
        <end position="205"/>
    </location>
</feature>
<keyword evidence="2" id="KW-1133">Transmembrane helix</keyword>
<keyword evidence="2" id="KW-0472">Membrane</keyword>
<protein>
    <submittedName>
        <fullName evidence="3">Uncharacterized protein</fullName>
    </submittedName>
</protein>
<keyword evidence="4" id="KW-1185">Reference proteome</keyword>